<accession>A0A939MJ83</accession>
<dbReference type="EMBL" id="JAGEMI010000001">
    <property type="protein sequence ID" value="MBO1868860.1"/>
    <property type="molecule type" value="Genomic_DNA"/>
</dbReference>
<reference evidence="1" key="1">
    <citation type="submission" date="2021-03" db="EMBL/GenBank/DDBJ databases">
        <title>Whole Genome Sequence of Bradyrhizobium sp. Strain 144S4.</title>
        <authorList>
            <person name="Bromfield E.S.P."/>
            <person name="Cloutier S."/>
        </authorList>
    </citation>
    <scope>NUCLEOTIDE SEQUENCE [LARGE SCALE GENOMIC DNA]</scope>
    <source>
        <strain evidence="1">144S4</strain>
    </source>
</reference>
<dbReference type="AlphaFoldDB" id="A0A939MJ83"/>
<gene>
    <name evidence="2" type="ORF">J4G43_049545</name>
    <name evidence="1" type="ORF">J4G43_51200</name>
</gene>
<reference evidence="2 3" key="2">
    <citation type="journal article" date="2022" name="Int. J. Syst. Evol. Microbiol.">
        <title>Strains of Bradyrhizobium barranii sp. nov. associated with legumes native to Canada are symbionts of soybeans and belong to different subspecies (subsp. barranii subsp. nov. and subsp. apii subsp. nov.) and symbiovars (sv. glycinearum and sv. septentrionale).</title>
        <authorList>
            <person name="Bromfield E.S.P."/>
            <person name="Cloutier S."/>
            <person name="Wasai-Hara S."/>
            <person name="Minamisawa K."/>
        </authorList>
    </citation>
    <scope>NUCLEOTIDE SEQUENCE [LARGE SCALE GENOMIC DNA]</scope>
    <source>
        <strain evidence="2 3">144S4</strain>
    </source>
</reference>
<name>A0A939MJ83_9BRAD</name>
<dbReference type="RefSeq" id="WP_208089195.1">
    <property type="nucleotide sequence ID" value="NZ_CP086136.1"/>
</dbReference>
<evidence type="ECO:0000313" key="3">
    <source>
        <dbReference type="Proteomes" id="UP000664702"/>
    </source>
</evidence>
<dbReference type="KEGG" id="bban:J4G43_049545"/>
<organism evidence="1">
    <name type="scientific">Bradyrhizobium barranii subsp. barranii</name>
    <dbReference type="NCBI Taxonomy" id="2823807"/>
    <lineage>
        <taxon>Bacteria</taxon>
        <taxon>Pseudomonadati</taxon>
        <taxon>Pseudomonadota</taxon>
        <taxon>Alphaproteobacteria</taxon>
        <taxon>Hyphomicrobiales</taxon>
        <taxon>Nitrobacteraceae</taxon>
        <taxon>Bradyrhizobium</taxon>
        <taxon>Bradyrhizobium barranii</taxon>
    </lineage>
</organism>
<dbReference type="Proteomes" id="UP000664702">
    <property type="component" value="Chromosome"/>
</dbReference>
<evidence type="ECO:0000313" key="1">
    <source>
        <dbReference type="EMBL" id="MBO1868860.1"/>
    </source>
</evidence>
<sequence>MSATTNERGVGIYTWTPKQGVGQGRSWVEADYTIYGVKSDLAEKYRTEGKCKPVGKNIINCRGATGVNRGLPACGSVDD</sequence>
<evidence type="ECO:0000313" key="2">
    <source>
        <dbReference type="EMBL" id="UEM12364.1"/>
    </source>
</evidence>
<proteinExistence type="predicted"/>
<protein>
    <submittedName>
        <fullName evidence="1">Uncharacterized protein</fullName>
    </submittedName>
</protein>
<dbReference type="EMBL" id="CP086136">
    <property type="protein sequence ID" value="UEM12364.1"/>
    <property type="molecule type" value="Genomic_DNA"/>
</dbReference>